<accession>A0A382TR58</accession>
<evidence type="ECO:0000313" key="2">
    <source>
        <dbReference type="EMBL" id="SVD24222.1"/>
    </source>
</evidence>
<proteinExistence type="predicted"/>
<feature type="compositionally biased region" description="Basic and acidic residues" evidence="1">
    <location>
        <begin position="1"/>
        <end position="20"/>
    </location>
</feature>
<reference evidence="2" key="1">
    <citation type="submission" date="2018-05" db="EMBL/GenBank/DDBJ databases">
        <authorList>
            <person name="Lanie J.A."/>
            <person name="Ng W.-L."/>
            <person name="Kazmierczak K.M."/>
            <person name="Andrzejewski T.M."/>
            <person name="Davidsen T.M."/>
            <person name="Wayne K.J."/>
            <person name="Tettelin H."/>
            <person name="Glass J.I."/>
            <person name="Rusch D."/>
            <person name="Podicherti R."/>
            <person name="Tsui H.-C.T."/>
            <person name="Winkler M.E."/>
        </authorList>
    </citation>
    <scope>NUCLEOTIDE SEQUENCE</scope>
</reference>
<protein>
    <recommendedName>
        <fullName evidence="3">Anticodon-binding domain-containing protein</fullName>
    </recommendedName>
</protein>
<dbReference type="Gene3D" id="3.40.50.800">
    <property type="entry name" value="Anticodon-binding domain"/>
    <property type="match status" value="1"/>
</dbReference>
<feature type="region of interest" description="Disordered" evidence="1">
    <location>
        <begin position="1"/>
        <end position="22"/>
    </location>
</feature>
<feature type="non-terminal residue" evidence="2">
    <location>
        <position position="1"/>
    </location>
</feature>
<dbReference type="AlphaFoldDB" id="A0A382TR58"/>
<name>A0A382TR58_9ZZZZ</name>
<evidence type="ECO:0000256" key="1">
    <source>
        <dbReference type="SAM" id="MobiDB-lite"/>
    </source>
</evidence>
<dbReference type="InterPro" id="IPR036621">
    <property type="entry name" value="Anticodon-bd_dom_sf"/>
</dbReference>
<gene>
    <name evidence="2" type="ORF">METZ01_LOCUS377076</name>
</gene>
<evidence type="ECO:0008006" key="3">
    <source>
        <dbReference type="Google" id="ProtNLM"/>
    </source>
</evidence>
<sequence>IGDRGVNKNEIEYTSRRTGETENWPLDEVNSRLAEKLQLA</sequence>
<dbReference type="SUPFAM" id="SSF52954">
    <property type="entry name" value="Class II aaRS ABD-related"/>
    <property type="match status" value="1"/>
</dbReference>
<dbReference type="EMBL" id="UINC01138341">
    <property type="protein sequence ID" value="SVD24222.1"/>
    <property type="molecule type" value="Genomic_DNA"/>
</dbReference>
<organism evidence="2">
    <name type="scientific">marine metagenome</name>
    <dbReference type="NCBI Taxonomy" id="408172"/>
    <lineage>
        <taxon>unclassified sequences</taxon>
        <taxon>metagenomes</taxon>
        <taxon>ecological metagenomes</taxon>
    </lineage>
</organism>